<comment type="caution">
    <text evidence="2">The sequence shown here is derived from an EMBL/GenBank/DDBJ whole genome shotgun (WGS) entry which is preliminary data.</text>
</comment>
<dbReference type="Proteomes" id="UP001501788">
    <property type="component" value="Unassembled WGS sequence"/>
</dbReference>
<accession>A0ABP8L9D5</accession>
<gene>
    <name evidence="2" type="ORF">GCM10023090_18500</name>
</gene>
<protein>
    <submittedName>
        <fullName evidence="2">Uncharacterized protein</fullName>
    </submittedName>
</protein>
<name>A0ABP8L9D5_9BURK</name>
<organism evidence="2 3">
    <name type="scientific">Acidovorax lacteus</name>
    <dbReference type="NCBI Taxonomy" id="1924988"/>
    <lineage>
        <taxon>Bacteria</taxon>
        <taxon>Pseudomonadati</taxon>
        <taxon>Pseudomonadota</taxon>
        <taxon>Betaproteobacteria</taxon>
        <taxon>Burkholderiales</taxon>
        <taxon>Comamonadaceae</taxon>
        <taxon>Acidovorax</taxon>
    </lineage>
</organism>
<feature type="compositionally biased region" description="Basic and acidic residues" evidence="1">
    <location>
        <begin position="11"/>
        <end position="37"/>
    </location>
</feature>
<sequence length="146" mass="15397">MSPSQFANLRDGAKDSKTGKPRGMRKETARRIEKAAGKESGWLDIDHSAEIGASTPQHLSAANPSLIQALEVVATALSKVPPEKRHALVAVLSTYAANPQGETGSLAYLHGELSRAPALPPIVQKALEPGLGVESAAIFDPVRQQT</sequence>
<proteinExistence type="predicted"/>
<keyword evidence="3" id="KW-1185">Reference proteome</keyword>
<dbReference type="EMBL" id="BAABEX010000012">
    <property type="protein sequence ID" value="GAA4424665.1"/>
    <property type="molecule type" value="Genomic_DNA"/>
</dbReference>
<feature type="region of interest" description="Disordered" evidence="1">
    <location>
        <begin position="1"/>
        <end position="44"/>
    </location>
</feature>
<evidence type="ECO:0000313" key="3">
    <source>
        <dbReference type="Proteomes" id="UP001501788"/>
    </source>
</evidence>
<evidence type="ECO:0000256" key="1">
    <source>
        <dbReference type="SAM" id="MobiDB-lite"/>
    </source>
</evidence>
<evidence type="ECO:0000313" key="2">
    <source>
        <dbReference type="EMBL" id="GAA4424665.1"/>
    </source>
</evidence>
<reference evidence="3" key="1">
    <citation type="journal article" date="2019" name="Int. J. Syst. Evol. Microbiol.">
        <title>The Global Catalogue of Microorganisms (GCM) 10K type strain sequencing project: providing services to taxonomists for standard genome sequencing and annotation.</title>
        <authorList>
            <consortium name="The Broad Institute Genomics Platform"/>
            <consortium name="The Broad Institute Genome Sequencing Center for Infectious Disease"/>
            <person name="Wu L."/>
            <person name="Ma J."/>
        </authorList>
    </citation>
    <scope>NUCLEOTIDE SEQUENCE [LARGE SCALE GENOMIC DNA]</scope>
    <source>
        <strain evidence="3">JCM 31890</strain>
    </source>
</reference>